<dbReference type="InterPro" id="IPR011453">
    <property type="entry name" value="DUF1559"/>
</dbReference>
<dbReference type="NCBIfam" id="TIGR04294">
    <property type="entry name" value="pre_pil_HX9DG"/>
    <property type="match status" value="1"/>
</dbReference>
<keyword evidence="1" id="KW-0812">Transmembrane</keyword>
<evidence type="ECO:0000313" key="4">
    <source>
        <dbReference type="Proteomes" id="UP000240009"/>
    </source>
</evidence>
<dbReference type="InterPro" id="IPR027558">
    <property type="entry name" value="Pre_pil_HX9DG_C"/>
</dbReference>
<dbReference type="NCBIfam" id="TIGR02532">
    <property type="entry name" value="IV_pilin_GFxxxE"/>
    <property type="match status" value="1"/>
</dbReference>
<feature type="domain" description="DUF1559" evidence="2">
    <location>
        <begin position="31"/>
        <end position="322"/>
    </location>
</feature>
<protein>
    <submittedName>
        <fullName evidence="3">Prepilin-type cleavage/methylation domain-containing protein</fullName>
    </submittedName>
</protein>
<dbReference type="InterPro" id="IPR045584">
    <property type="entry name" value="Pilin-like"/>
</dbReference>
<name>A0A2S8F3C0_9BACT</name>
<organism evidence="3 4">
    <name type="scientific">Blastopirellula marina</name>
    <dbReference type="NCBI Taxonomy" id="124"/>
    <lineage>
        <taxon>Bacteria</taxon>
        <taxon>Pseudomonadati</taxon>
        <taxon>Planctomycetota</taxon>
        <taxon>Planctomycetia</taxon>
        <taxon>Pirellulales</taxon>
        <taxon>Pirellulaceae</taxon>
        <taxon>Blastopirellula</taxon>
    </lineage>
</organism>
<gene>
    <name evidence="3" type="ORF">C5Y96_20335</name>
</gene>
<reference evidence="3 4" key="1">
    <citation type="submission" date="2018-02" db="EMBL/GenBank/DDBJ databases">
        <title>Comparative genomes isolates from brazilian mangrove.</title>
        <authorList>
            <person name="Araujo J.E."/>
            <person name="Taketani R.G."/>
            <person name="Silva M.C.P."/>
            <person name="Loureco M.V."/>
            <person name="Andreote F.D."/>
        </authorList>
    </citation>
    <scope>NUCLEOTIDE SEQUENCE [LARGE SCALE GENOMIC DNA]</scope>
    <source>
        <strain evidence="3 4">HEX-2 MGV</strain>
    </source>
</reference>
<dbReference type="OrthoDB" id="269098at2"/>
<dbReference type="AlphaFoldDB" id="A0A2S8F3C0"/>
<accession>A0A2S8F3C0</accession>
<dbReference type="Pfam" id="PF07963">
    <property type="entry name" value="N_methyl"/>
    <property type="match status" value="1"/>
</dbReference>
<dbReference type="PANTHER" id="PTHR30093:SF2">
    <property type="entry name" value="TYPE II SECRETION SYSTEM PROTEIN H"/>
    <property type="match status" value="1"/>
</dbReference>
<dbReference type="InterPro" id="IPR012902">
    <property type="entry name" value="N_methyl_site"/>
</dbReference>
<sequence>MRRGAGFTLVELLVVIAIIGILIALLLPAVQQAREAARRMSCTNNLKQLGLATHNYADTYAQVFPNAGFSDPRGYPNDYSPLAKILPYIEQENLQDLIDFSFYLGHPRFGLPVEVHNIVKYPVDTLLCPSAPGEAVHLTTSGSDTIEVAGANYGINAGNGLDYASDKNVFHPSFAANNGLCWVDAKVKFASITDGTTNTVLWSESPIGPGDDPASATPLQDPRLYRASIDTDILSYGQSANAGGIDSVSSNITGWQGRRFFSWLRGCDPSGPLLCGLLSPNNSAPDPTGGSAKANAARSFHTGGVNVCLADGSVRFIPDTINIDTWHALWSRDGGEVVSGL</sequence>
<comment type="caution">
    <text evidence="3">The sequence shown here is derived from an EMBL/GenBank/DDBJ whole genome shotgun (WGS) entry which is preliminary data.</text>
</comment>
<dbReference type="Pfam" id="PF07596">
    <property type="entry name" value="SBP_bac_10"/>
    <property type="match status" value="1"/>
</dbReference>
<evidence type="ECO:0000259" key="2">
    <source>
        <dbReference type="Pfam" id="PF07596"/>
    </source>
</evidence>
<dbReference type="Proteomes" id="UP000240009">
    <property type="component" value="Unassembled WGS sequence"/>
</dbReference>
<keyword evidence="1" id="KW-0472">Membrane</keyword>
<dbReference type="RefSeq" id="WP_105357253.1">
    <property type="nucleotide sequence ID" value="NZ_PUIA01000068.1"/>
</dbReference>
<evidence type="ECO:0000313" key="3">
    <source>
        <dbReference type="EMBL" id="PQO26424.1"/>
    </source>
</evidence>
<evidence type="ECO:0000256" key="1">
    <source>
        <dbReference type="SAM" id="Phobius"/>
    </source>
</evidence>
<dbReference type="PROSITE" id="PS00409">
    <property type="entry name" value="PROKAR_NTER_METHYL"/>
    <property type="match status" value="1"/>
</dbReference>
<dbReference type="EMBL" id="PUIA01000068">
    <property type="protein sequence ID" value="PQO26424.1"/>
    <property type="molecule type" value="Genomic_DNA"/>
</dbReference>
<dbReference type="Gene3D" id="3.30.700.10">
    <property type="entry name" value="Glycoprotein, Type 4 Pilin"/>
    <property type="match status" value="1"/>
</dbReference>
<keyword evidence="1" id="KW-1133">Transmembrane helix</keyword>
<dbReference type="PANTHER" id="PTHR30093">
    <property type="entry name" value="GENERAL SECRETION PATHWAY PROTEIN G"/>
    <property type="match status" value="1"/>
</dbReference>
<feature type="transmembrane region" description="Helical" evidence="1">
    <location>
        <begin position="12"/>
        <end position="30"/>
    </location>
</feature>
<proteinExistence type="predicted"/>
<dbReference type="SUPFAM" id="SSF54523">
    <property type="entry name" value="Pili subunits"/>
    <property type="match status" value="1"/>
</dbReference>